<evidence type="ECO:0000259" key="2">
    <source>
        <dbReference type="PROSITE" id="PS01148"/>
    </source>
</evidence>
<evidence type="ECO:0000313" key="3">
    <source>
        <dbReference type="EMBL" id="MBP2292688.1"/>
    </source>
</evidence>
<comment type="caution">
    <text evidence="3">The sequence shown here is derived from an EMBL/GenBank/DDBJ whole genome shotgun (WGS) entry which is preliminary data.</text>
</comment>
<evidence type="ECO:0000256" key="1">
    <source>
        <dbReference type="ARBA" id="ARBA00008984"/>
    </source>
</evidence>
<keyword evidence="4" id="KW-1185">Reference proteome</keyword>
<evidence type="ECO:0000313" key="4">
    <source>
        <dbReference type="Proteomes" id="UP000781958"/>
    </source>
</evidence>
<accession>A0ABS4SKR6</accession>
<gene>
    <name evidence="3" type="ORF">J2851_002466</name>
</gene>
<dbReference type="PROSITE" id="PS01148">
    <property type="entry name" value="UPF0033"/>
    <property type="match status" value="1"/>
</dbReference>
<dbReference type="EMBL" id="JAGINP010000007">
    <property type="protein sequence ID" value="MBP2292688.1"/>
    <property type="molecule type" value="Genomic_DNA"/>
</dbReference>
<dbReference type="PANTHER" id="PTHR33279">
    <property type="entry name" value="SULFUR CARRIER PROTEIN YEDF-RELATED"/>
    <property type="match status" value="1"/>
</dbReference>
<dbReference type="PANTHER" id="PTHR33279:SF6">
    <property type="entry name" value="SULFUR CARRIER PROTEIN YEDF-RELATED"/>
    <property type="match status" value="1"/>
</dbReference>
<dbReference type="Gene3D" id="3.30.110.40">
    <property type="entry name" value="TusA-like domain"/>
    <property type="match status" value="1"/>
</dbReference>
<dbReference type="InterPro" id="IPR001455">
    <property type="entry name" value="TusA-like"/>
</dbReference>
<dbReference type="EC" id="2.8.1.-" evidence="3"/>
<reference evidence="3 4" key="1">
    <citation type="submission" date="2021-03" db="EMBL/GenBank/DDBJ databases">
        <title>Genomic Encyclopedia of Type Strains, Phase III (KMG-III): the genomes of soil and plant-associated and newly described type strains.</title>
        <authorList>
            <person name="Whitman W."/>
        </authorList>
    </citation>
    <scope>NUCLEOTIDE SEQUENCE [LARGE SCALE GENOMIC DNA]</scope>
    <source>
        <strain evidence="3 4">IMMIB AFH-6</strain>
    </source>
</reference>
<dbReference type="SUPFAM" id="SSF64307">
    <property type="entry name" value="SirA-like"/>
    <property type="match status" value="1"/>
</dbReference>
<name>A0ABS4SKR6_9PROT</name>
<sequence>MTDQGGSHQLDAKGLQCPLPVLRARKALKAVPAGGTLTVEATDPSAPKDFAAFCEATGNRLVASTEEGGVYRFVIERAA</sequence>
<organism evidence="3 4">
    <name type="scientific">Azospirillum rugosum</name>
    <dbReference type="NCBI Taxonomy" id="416170"/>
    <lineage>
        <taxon>Bacteria</taxon>
        <taxon>Pseudomonadati</taxon>
        <taxon>Pseudomonadota</taxon>
        <taxon>Alphaproteobacteria</taxon>
        <taxon>Rhodospirillales</taxon>
        <taxon>Azospirillaceae</taxon>
        <taxon>Azospirillum</taxon>
    </lineage>
</organism>
<dbReference type="GO" id="GO:0016740">
    <property type="term" value="F:transferase activity"/>
    <property type="evidence" value="ECO:0007669"/>
    <property type="project" value="UniProtKB-KW"/>
</dbReference>
<dbReference type="Pfam" id="PF01206">
    <property type="entry name" value="TusA"/>
    <property type="match status" value="1"/>
</dbReference>
<dbReference type="Proteomes" id="UP000781958">
    <property type="component" value="Unassembled WGS sequence"/>
</dbReference>
<feature type="domain" description="UPF0033" evidence="2">
    <location>
        <begin position="10"/>
        <end position="34"/>
    </location>
</feature>
<comment type="similarity">
    <text evidence="1">Belongs to the sulfur carrier protein TusA family.</text>
</comment>
<dbReference type="RefSeq" id="WP_209766547.1">
    <property type="nucleotide sequence ID" value="NZ_JAGINP010000007.1"/>
</dbReference>
<proteinExistence type="inferred from homology"/>
<dbReference type="InterPro" id="IPR036868">
    <property type="entry name" value="TusA-like_sf"/>
</dbReference>
<keyword evidence="3" id="KW-0808">Transferase</keyword>
<dbReference type="CDD" id="cd00291">
    <property type="entry name" value="SirA_YedF_YeeD"/>
    <property type="match status" value="1"/>
</dbReference>
<protein>
    <submittedName>
        <fullName evidence="3">tRNA 2-thiouridine synthesizing protein A</fullName>
        <ecNumber evidence="3">2.8.1.-</ecNumber>
    </submittedName>
</protein>